<gene>
    <name evidence="1" type="ORF">LOK49_LG07G03113</name>
</gene>
<organism evidence="1 2">
    <name type="scientific">Camellia lanceoleosa</name>
    <dbReference type="NCBI Taxonomy" id="1840588"/>
    <lineage>
        <taxon>Eukaryota</taxon>
        <taxon>Viridiplantae</taxon>
        <taxon>Streptophyta</taxon>
        <taxon>Embryophyta</taxon>
        <taxon>Tracheophyta</taxon>
        <taxon>Spermatophyta</taxon>
        <taxon>Magnoliopsida</taxon>
        <taxon>eudicotyledons</taxon>
        <taxon>Gunneridae</taxon>
        <taxon>Pentapetalae</taxon>
        <taxon>asterids</taxon>
        <taxon>Ericales</taxon>
        <taxon>Theaceae</taxon>
        <taxon>Camellia</taxon>
    </lineage>
</organism>
<proteinExistence type="predicted"/>
<comment type="caution">
    <text evidence="1">The sequence shown here is derived from an EMBL/GenBank/DDBJ whole genome shotgun (WGS) entry which is preliminary data.</text>
</comment>
<keyword evidence="1" id="KW-0238">DNA-binding</keyword>
<dbReference type="Proteomes" id="UP001060215">
    <property type="component" value="Chromosome 7"/>
</dbReference>
<keyword evidence="1" id="KW-0371">Homeobox</keyword>
<protein>
    <submittedName>
        <fullName evidence="1">Homeobox-leucine zipper protein ATHB-52</fullName>
    </submittedName>
</protein>
<evidence type="ECO:0000313" key="1">
    <source>
        <dbReference type="EMBL" id="KAI8008119.1"/>
    </source>
</evidence>
<keyword evidence="2" id="KW-1185">Reference proteome</keyword>
<sequence length="257" mass="29214">MVEEEGRRERRRRRRRRRGRGGGGTRRGHQNGQRRRRRWAEEEACDGGAGQTIGAEQTTGGSSSSSSSIFLKNKQRNHHMNLMNSQNQKHHSSKHNKKRLTQDQVRLLETSFSSSKKLEPERKLRLAHELGIPPRQIAIWYQNKRARWKAQKLELDYGTLQLRLGTALAEKRRLEKEVERLGRELEEAHMVLLSLKQPPPKSSPPLPPPPPPPVSCLSSCSSLHEGHVSCCCWVNNEALQLEELYACLIGADGSNCA</sequence>
<reference evidence="1 2" key="1">
    <citation type="journal article" date="2022" name="Plant J.">
        <title>Chromosome-level genome of Camellia lanceoleosa provides a valuable resource for understanding genome evolution and self-incompatibility.</title>
        <authorList>
            <person name="Gong W."/>
            <person name="Xiao S."/>
            <person name="Wang L."/>
            <person name="Liao Z."/>
            <person name="Chang Y."/>
            <person name="Mo W."/>
            <person name="Hu G."/>
            <person name="Li W."/>
            <person name="Zhao G."/>
            <person name="Zhu H."/>
            <person name="Hu X."/>
            <person name="Ji K."/>
            <person name="Xiang X."/>
            <person name="Song Q."/>
            <person name="Yuan D."/>
            <person name="Jin S."/>
            <person name="Zhang L."/>
        </authorList>
    </citation>
    <scope>NUCLEOTIDE SEQUENCE [LARGE SCALE GENOMIC DNA]</scope>
    <source>
        <strain evidence="1">SQ_2022a</strain>
    </source>
</reference>
<name>A0ACC0H5B2_9ERIC</name>
<evidence type="ECO:0000313" key="2">
    <source>
        <dbReference type="Proteomes" id="UP001060215"/>
    </source>
</evidence>
<accession>A0ACC0H5B2</accession>
<dbReference type="EMBL" id="CM045764">
    <property type="protein sequence ID" value="KAI8008119.1"/>
    <property type="molecule type" value="Genomic_DNA"/>
</dbReference>